<evidence type="ECO:0000256" key="2">
    <source>
        <dbReference type="ARBA" id="ARBA00022448"/>
    </source>
</evidence>
<dbReference type="Pfam" id="PF00664">
    <property type="entry name" value="ABC_membrane"/>
    <property type="match status" value="1"/>
</dbReference>
<dbReference type="InterPro" id="IPR011527">
    <property type="entry name" value="ABC1_TM_dom"/>
</dbReference>
<keyword evidence="3" id="KW-1003">Cell membrane</keyword>
<dbReference type="Gene3D" id="3.90.70.10">
    <property type="entry name" value="Cysteine proteinases"/>
    <property type="match status" value="1"/>
</dbReference>
<keyword evidence="2" id="KW-0813">Transport</keyword>
<dbReference type="GO" id="GO:0016887">
    <property type="term" value="F:ATP hydrolysis activity"/>
    <property type="evidence" value="ECO:0007669"/>
    <property type="project" value="InterPro"/>
</dbReference>
<dbReference type="CDD" id="cd02418">
    <property type="entry name" value="Peptidase_C39B"/>
    <property type="match status" value="1"/>
</dbReference>
<dbReference type="SUPFAM" id="SSF52540">
    <property type="entry name" value="P-loop containing nucleoside triphosphate hydrolases"/>
    <property type="match status" value="1"/>
</dbReference>
<evidence type="ECO:0000256" key="7">
    <source>
        <dbReference type="ARBA" id="ARBA00022840"/>
    </source>
</evidence>
<evidence type="ECO:0000256" key="8">
    <source>
        <dbReference type="ARBA" id="ARBA00022989"/>
    </source>
</evidence>
<evidence type="ECO:0000259" key="12">
    <source>
        <dbReference type="PROSITE" id="PS50929"/>
    </source>
</evidence>
<keyword evidence="8 10" id="KW-1133">Transmembrane helix</keyword>
<evidence type="ECO:0000256" key="5">
    <source>
        <dbReference type="ARBA" id="ARBA00022741"/>
    </source>
</evidence>
<evidence type="ECO:0000256" key="4">
    <source>
        <dbReference type="ARBA" id="ARBA00022692"/>
    </source>
</evidence>
<evidence type="ECO:0000256" key="6">
    <source>
        <dbReference type="ARBA" id="ARBA00022801"/>
    </source>
</evidence>
<dbReference type="CDD" id="cd18571">
    <property type="entry name" value="ABC_6TM_peptidase_like"/>
    <property type="match status" value="1"/>
</dbReference>
<dbReference type="GO" id="GO:0006508">
    <property type="term" value="P:proteolysis"/>
    <property type="evidence" value="ECO:0007669"/>
    <property type="project" value="InterPro"/>
</dbReference>
<feature type="transmembrane region" description="Helical" evidence="10">
    <location>
        <begin position="309"/>
        <end position="327"/>
    </location>
</feature>
<dbReference type="GO" id="GO:0005886">
    <property type="term" value="C:plasma membrane"/>
    <property type="evidence" value="ECO:0007669"/>
    <property type="project" value="UniProtKB-SubCell"/>
</dbReference>
<evidence type="ECO:0000256" key="9">
    <source>
        <dbReference type="ARBA" id="ARBA00023136"/>
    </source>
</evidence>
<comment type="subcellular location">
    <subcellularLocation>
        <location evidence="1">Cell membrane</location>
        <topology evidence="1">Multi-pass membrane protein</topology>
    </subcellularLocation>
</comment>
<dbReference type="PROSITE" id="PS50929">
    <property type="entry name" value="ABC_TM1F"/>
    <property type="match status" value="1"/>
</dbReference>
<dbReference type="SMART" id="SM00382">
    <property type="entry name" value="AAA"/>
    <property type="match status" value="1"/>
</dbReference>
<feature type="domain" description="ABC transmembrane type-1" evidence="12">
    <location>
        <begin position="170"/>
        <end position="451"/>
    </location>
</feature>
<evidence type="ECO:0000256" key="3">
    <source>
        <dbReference type="ARBA" id="ARBA00022475"/>
    </source>
</evidence>
<dbReference type="Proteomes" id="UP000306918">
    <property type="component" value="Unassembled WGS sequence"/>
</dbReference>
<dbReference type="SUPFAM" id="SSF90123">
    <property type="entry name" value="ABC transporter transmembrane region"/>
    <property type="match status" value="1"/>
</dbReference>
<dbReference type="InterPro" id="IPR039421">
    <property type="entry name" value="Type_1_exporter"/>
</dbReference>
<dbReference type="InterPro" id="IPR005074">
    <property type="entry name" value="Peptidase_C39"/>
</dbReference>
<keyword evidence="9 10" id="KW-0472">Membrane</keyword>
<organism evidence="14 15">
    <name type="scientific">Niastella caeni</name>
    <dbReference type="NCBI Taxonomy" id="2569763"/>
    <lineage>
        <taxon>Bacteria</taxon>
        <taxon>Pseudomonadati</taxon>
        <taxon>Bacteroidota</taxon>
        <taxon>Chitinophagia</taxon>
        <taxon>Chitinophagales</taxon>
        <taxon>Chitinophagaceae</taxon>
        <taxon>Niastella</taxon>
    </lineage>
</organism>
<keyword evidence="7" id="KW-0067">ATP-binding</keyword>
<feature type="transmembrane region" description="Helical" evidence="10">
    <location>
        <begin position="284"/>
        <end position="303"/>
    </location>
</feature>
<evidence type="ECO:0000259" key="11">
    <source>
        <dbReference type="PROSITE" id="PS50893"/>
    </source>
</evidence>
<evidence type="ECO:0000256" key="1">
    <source>
        <dbReference type="ARBA" id="ARBA00004651"/>
    </source>
</evidence>
<dbReference type="GO" id="GO:0008233">
    <property type="term" value="F:peptidase activity"/>
    <property type="evidence" value="ECO:0007669"/>
    <property type="project" value="InterPro"/>
</dbReference>
<dbReference type="Gene3D" id="1.20.1560.10">
    <property type="entry name" value="ABC transporter type 1, transmembrane domain"/>
    <property type="match status" value="1"/>
</dbReference>
<dbReference type="EMBL" id="STFF01000002">
    <property type="protein sequence ID" value="THU40346.1"/>
    <property type="molecule type" value="Genomic_DNA"/>
</dbReference>
<comment type="caution">
    <text evidence="14">The sequence shown here is derived from an EMBL/GenBank/DDBJ whole genome shotgun (WGS) entry which is preliminary data.</text>
</comment>
<sequence>MFNRIFQKQLDSMDCAPACLKMIATYYGIKTSMHQLRDLCHTTRNGTSTAELVQAAGETGLSAGVFLTTVDYLKNNLPLPCILHWRNNHYVVLQKIKAGKYTIADPGYGMIILQEKEFIKEWKGPGEKGVAIFLEPNGGQGKKEGSPGKDQLSIFRHFRNYLRSHTRSMLALVFIMLIAALISLVIPKTIQYMTDNGVEKKNIPVIWKVLIFQFVLFGALTLTNYIKSLIQAKLSTGLSTGIISDFLAKLLRLPISFFDSRTNADIHQRITDHSRIETFLGTKLVNFFFSLLLMAVYIIQFFWLDRYIVISFLLFTGISVIWFFLFLNKRKKLDYHRFSLAVEERNYLNDLIGGMTEIKLNNAQHDKIIKWSEMQQKLYGFKLSSLKLTGLQQYGVSTINQLKSLFITFLCSYWVINEQISFGVMLSIGYIVGQLAVPVQDLMLFFQDLQDAKTSFERLNEIQLKDNENNEDKMPFPVHFKSGFRIEGLSFKYPGAHNPYVLRNIDLFIPKGKITAIVGTSGSGKTTLMKLLLAFYTPQNGAICIDDINLKNINTEELRAACGVVMQGGYIYNATIAQNIAMTDRNINLNSVYQALRLACLDEFVQSLPLKHNTLLGKTGIELSGGQKQRLFIARAVYKNPKIILLDEATNSLDANNERAIMNNLADYFVGKTVLVIAHRLSTVKNADLIVVLEKGVITETGTHAQLTKNQGRYFELVKNQLELG</sequence>
<proteinExistence type="predicted"/>
<evidence type="ECO:0000259" key="13">
    <source>
        <dbReference type="PROSITE" id="PS50990"/>
    </source>
</evidence>
<dbReference type="PANTHER" id="PTHR43394">
    <property type="entry name" value="ATP-DEPENDENT PERMEASE MDL1, MITOCHONDRIAL"/>
    <property type="match status" value="1"/>
</dbReference>
<dbReference type="FunFam" id="3.40.50.300:FF:000299">
    <property type="entry name" value="ABC transporter ATP-binding protein/permease"/>
    <property type="match status" value="1"/>
</dbReference>
<accession>A0A4V4H1G2</accession>
<evidence type="ECO:0000313" key="14">
    <source>
        <dbReference type="EMBL" id="THU40346.1"/>
    </source>
</evidence>
<dbReference type="AlphaFoldDB" id="A0A4V4H1G2"/>
<dbReference type="Gene3D" id="3.40.50.300">
    <property type="entry name" value="P-loop containing nucleotide triphosphate hydrolases"/>
    <property type="match status" value="1"/>
</dbReference>
<feature type="transmembrane region" description="Helical" evidence="10">
    <location>
        <begin position="169"/>
        <end position="186"/>
    </location>
</feature>
<dbReference type="PANTHER" id="PTHR43394:SF1">
    <property type="entry name" value="ATP-BINDING CASSETTE SUB-FAMILY B MEMBER 10, MITOCHONDRIAL"/>
    <property type="match status" value="1"/>
</dbReference>
<feature type="transmembrane region" description="Helical" evidence="10">
    <location>
        <begin position="206"/>
        <end position="226"/>
    </location>
</feature>
<dbReference type="GO" id="GO:0015421">
    <property type="term" value="F:ABC-type oligopeptide transporter activity"/>
    <property type="evidence" value="ECO:0007669"/>
    <property type="project" value="TreeGrafter"/>
</dbReference>
<dbReference type="InterPro" id="IPR017871">
    <property type="entry name" value="ABC_transporter-like_CS"/>
</dbReference>
<dbReference type="PROSITE" id="PS50893">
    <property type="entry name" value="ABC_TRANSPORTER_2"/>
    <property type="match status" value="1"/>
</dbReference>
<keyword evidence="15" id="KW-1185">Reference proteome</keyword>
<keyword evidence="5" id="KW-0547">Nucleotide-binding</keyword>
<dbReference type="InterPro" id="IPR003439">
    <property type="entry name" value="ABC_transporter-like_ATP-bd"/>
</dbReference>
<dbReference type="InterPro" id="IPR027417">
    <property type="entry name" value="P-loop_NTPase"/>
</dbReference>
<dbReference type="InterPro" id="IPR036640">
    <property type="entry name" value="ABC1_TM_sf"/>
</dbReference>
<keyword evidence="6" id="KW-0378">Hydrolase</keyword>
<dbReference type="OrthoDB" id="9760358at2"/>
<dbReference type="Pfam" id="PF03412">
    <property type="entry name" value="Peptidase_C39"/>
    <property type="match status" value="1"/>
</dbReference>
<dbReference type="InterPro" id="IPR003593">
    <property type="entry name" value="AAA+_ATPase"/>
</dbReference>
<feature type="domain" description="Peptidase C39" evidence="13">
    <location>
        <begin position="9"/>
        <end position="129"/>
    </location>
</feature>
<evidence type="ECO:0000256" key="10">
    <source>
        <dbReference type="SAM" id="Phobius"/>
    </source>
</evidence>
<dbReference type="GO" id="GO:0005524">
    <property type="term" value="F:ATP binding"/>
    <property type="evidence" value="ECO:0007669"/>
    <property type="project" value="UniProtKB-KW"/>
</dbReference>
<dbReference type="PROSITE" id="PS00211">
    <property type="entry name" value="ABC_TRANSPORTER_1"/>
    <property type="match status" value="1"/>
</dbReference>
<protein>
    <submittedName>
        <fullName evidence="14">Peptidase domain-containing ABC transporter</fullName>
    </submittedName>
</protein>
<evidence type="ECO:0000313" key="15">
    <source>
        <dbReference type="Proteomes" id="UP000306918"/>
    </source>
</evidence>
<feature type="domain" description="ABC transporter" evidence="11">
    <location>
        <begin position="484"/>
        <end position="720"/>
    </location>
</feature>
<name>A0A4V4H1G2_9BACT</name>
<gene>
    <name evidence="14" type="ORF">FAM09_10790</name>
</gene>
<dbReference type="Pfam" id="PF00005">
    <property type="entry name" value="ABC_tran"/>
    <property type="match status" value="1"/>
</dbReference>
<dbReference type="RefSeq" id="WP_136577099.1">
    <property type="nucleotide sequence ID" value="NZ_STFF01000002.1"/>
</dbReference>
<reference evidence="14 15" key="1">
    <citation type="submission" date="2019-04" db="EMBL/GenBank/DDBJ databases">
        <title>Niastella caeni sp. nov., isolated from activated sludge.</title>
        <authorList>
            <person name="Sheng M."/>
        </authorList>
    </citation>
    <scope>NUCLEOTIDE SEQUENCE [LARGE SCALE GENOMIC DNA]</scope>
    <source>
        <strain evidence="14 15">HX-2-15</strain>
    </source>
</reference>
<dbReference type="PROSITE" id="PS50990">
    <property type="entry name" value="PEPTIDASE_C39"/>
    <property type="match status" value="1"/>
</dbReference>
<keyword evidence="4 10" id="KW-0812">Transmembrane</keyword>